<evidence type="ECO:0000259" key="1">
    <source>
        <dbReference type="Pfam" id="PF13649"/>
    </source>
</evidence>
<dbReference type="EMBL" id="JBHSBN010000004">
    <property type="protein sequence ID" value="MFC4105903.1"/>
    <property type="molecule type" value="Genomic_DNA"/>
</dbReference>
<keyword evidence="3" id="KW-1185">Reference proteome</keyword>
<dbReference type="InterPro" id="IPR029063">
    <property type="entry name" value="SAM-dependent_MTases_sf"/>
</dbReference>
<dbReference type="Gene3D" id="3.40.50.150">
    <property type="entry name" value="Vaccinia Virus protein VP39"/>
    <property type="match status" value="1"/>
</dbReference>
<organism evidence="2 3">
    <name type="scientific">Micromonospora zhanjiangensis</name>
    <dbReference type="NCBI Taxonomy" id="1522057"/>
    <lineage>
        <taxon>Bacteria</taxon>
        <taxon>Bacillati</taxon>
        <taxon>Actinomycetota</taxon>
        <taxon>Actinomycetes</taxon>
        <taxon>Micromonosporales</taxon>
        <taxon>Micromonosporaceae</taxon>
        <taxon>Micromonospora</taxon>
    </lineage>
</organism>
<dbReference type="GO" id="GO:0032259">
    <property type="term" value="P:methylation"/>
    <property type="evidence" value="ECO:0007669"/>
    <property type="project" value="UniProtKB-KW"/>
</dbReference>
<dbReference type="SUPFAM" id="SSF53335">
    <property type="entry name" value="S-adenosyl-L-methionine-dependent methyltransferases"/>
    <property type="match status" value="1"/>
</dbReference>
<evidence type="ECO:0000313" key="3">
    <source>
        <dbReference type="Proteomes" id="UP001595868"/>
    </source>
</evidence>
<accession>A0ABV8KIK6</accession>
<name>A0ABV8KIK6_9ACTN</name>
<proteinExistence type="predicted"/>
<dbReference type="EC" id="2.1.1.-" evidence="2"/>
<dbReference type="InterPro" id="IPR041698">
    <property type="entry name" value="Methyltransf_25"/>
</dbReference>
<gene>
    <name evidence="2" type="ORF">ACFOX0_08130</name>
</gene>
<feature type="domain" description="Methyltransferase" evidence="1">
    <location>
        <begin position="88"/>
        <end position="172"/>
    </location>
</feature>
<protein>
    <submittedName>
        <fullName evidence="2">Class I SAM-dependent methyltransferase</fullName>
        <ecNumber evidence="2">2.1.1.-</ecNumber>
    </submittedName>
</protein>
<sequence>MPGEAWRPRLAGVTPRVLKDWRRAVVMAAIRRRNAGRSAERVFADIYAEGRWGAGETFDSGTGSRGELAIRYAEYVRSLVQRLGVRSVVDVGCGDFRVAGLFADHVESYHGVDVVPAVIARNNELHGAPGVRFSVLDATVRPLPEGDLCLVRQVLQHLSNRQIAGILAHCRQFPTVLVTEHWPAPDRMRRPNIDKPHGPDIRLDRGSWVDITRPPFDCRPVREVLRLSLGLPLFRSGETVRTFLWQPSAGA</sequence>
<comment type="caution">
    <text evidence="2">The sequence shown here is derived from an EMBL/GenBank/DDBJ whole genome shotgun (WGS) entry which is preliminary data.</text>
</comment>
<evidence type="ECO:0000313" key="2">
    <source>
        <dbReference type="EMBL" id="MFC4105903.1"/>
    </source>
</evidence>
<dbReference type="RefSeq" id="WP_377543236.1">
    <property type="nucleotide sequence ID" value="NZ_JBHSBN010000004.1"/>
</dbReference>
<reference evidence="3" key="1">
    <citation type="journal article" date="2019" name="Int. J. Syst. Evol. Microbiol.">
        <title>The Global Catalogue of Microorganisms (GCM) 10K type strain sequencing project: providing services to taxonomists for standard genome sequencing and annotation.</title>
        <authorList>
            <consortium name="The Broad Institute Genomics Platform"/>
            <consortium name="The Broad Institute Genome Sequencing Center for Infectious Disease"/>
            <person name="Wu L."/>
            <person name="Ma J."/>
        </authorList>
    </citation>
    <scope>NUCLEOTIDE SEQUENCE [LARGE SCALE GENOMIC DNA]</scope>
    <source>
        <strain evidence="3">2902at01</strain>
    </source>
</reference>
<dbReference type="Pfam" id="PF13649">
    <property type="entry name" value="Methyltransf_25"/>
    <property type="match status" value="1"/>
</dbReference>
<dbReference type="Proteomes" id="UP001595868">
    <property type="component" value="Unassembled WGS sequence"/>
</dbReference>
<keyword evidence="2" id="KW-0808">Transferase</keyword>
<keyword evidence="2" id="KW-0489">Methyltransferase</keyword>
<dbReference type="GO" id="GO:0008168">
    <property type="term" value="F:methyltransferase activity"/>
    <property type="evidence" value="ECO:0007669"/>
    <property type="project" value="UniProtKB-KW"/>
</dbReference>